<accession>A0A418UZC0</accession>
<reference evidence="6 7" key="1">
    <citation type="submission" date="2018-09" db="EMBL/GenBank/DDBJ databases">
        <authorList>
            <person name="Zhu H."/>
        </authorList>
    </citation>
    <scope>NUCLEOTIDE SEQUENCE [LARGE SCALE GENOMIC DNA]</scope>
    <source>
        <strain evidence="6 7">K2S05-167</strain>
    </source>
</reference>
<evidence type="ECO:0000313" key="6">
    <source>
        <dbReference type="EMBL" id="RJF68871.1"/>
    </source>
</evidence>
<protein>
    <submittedName>
        <fullName evidence="6">Integrase</fullName>
    </submittedName>
</protein>
<dbReference type="GO" id="GO:0006310">
    <property type="term" value="P:DNA recombination"/>
    <property type="evidence" value="ECO:0007669"/>
    <property type="project" value="UniProtKB-KW"/>
</dbReference>
<dbReference type="Proteomes" id="UP000286287">
    <property type="component" value="Unassembled WGS sequence"/>
</dbReference>
<dbReference type="PROSITE" id="PS51898">
    <property type="entry name" value="TYR_RECOMBINASE"/>
    <property type="match status" value="1"/>
</dbReference>
<feature type="domain" description="Tyr recombinase" evidence="4">
    <location>
        <begin position="104"/>
        <end position="290"/>
    </location>
</feature>
<dbReference type="PANTHER" id="PTHR30349:SF81">
    <property type="entry name" value="TYROSINE RECOMBINASE XERC"/>
    <property type="match status" value="1"/>
</dbReference>
<dbReference type="PROSITE" id="PS51900">
    <property type="entry name" value="CB"/>
    <property type="match status" value="1"/>
</dbReference>
<feature type="domain" description="Core-binding (CB)" evidence="5">
    <location>
        <begin position="2"/>
        <end position="87"/>
    </location>
</feature>
<dbReference type="InterPro" id="IPR013762">
    <property type="entry name" value="Integrase-like_cat_sf"/>
</dbReference>
<dbReference type="EMBL" id="QYUJ01000030">
    <property type="protein sequence ID" value="RJF68871.1"/>
    <property type="molecule type" value="Genomic_DNA"/>
</dbReference>
<dbReference type="PANTHER" id="PTHR30349">
    <property type="entry name" value="PHAGE INTEGRASE-RELATED"/>
    <property type="match status" value="1"/>
</dbReference>
<evidence type="ECO:0000259" key="5">
    <source>
        <dbReference type="PROSITE" id="PS51900"/>
    </source>
</evidence>
<organism evidence="6 7">
    <name type="scientific">Deinococcus cavernae</name>
    <dbReference type="NCBI Taxonomy" id="2320857"/>
    <lineage>
        <taxon>Bacteria</taxon>
        <taxon>Thermotogati</taxon>
        <taxon>Deinococcota</taxon>
        <taxon>Deinococci</taxon>
        <taxon>Deinococcales</taxon>
        <taxon>Deinococcaceae</taxon>
        <taxon>Deinococcus</taxon>
    </lineage>
</organism>
<evidence type="ECO:0000259" key="4">
    <source>
        <dbReference type="PROSITE" id="PS51898"/>
    </source>
</evidence>
<comment type="caution">
    <text evidence="6">The sequence shown here is derived from an EMBL/GenBank/DDBJ whole genome shotgun (WGS) entry which is preliminary data.</text>
</comment>
<dbReference type="RefSeq" id="WP_119766742.1">
    <property type="nucleotide sequence ID" value="NZ_QYUJ01000030.1"/>
</dbReference>
<dbReference type="GO" id="GO:0003677">
    <property type="term" value="F:DNA binding"/>
    <property type="evidence" value="ECO:0007669"/>
    <property type="project" value="UniProtKB-UniRule"/>
</dbReference>
<evidence type="ECO:0000256" key="1">
    <source>
        <dbReference type="ARBA" id="ARBA00023125"/>
    </source>
</evidence>
<evidence type="ECO:0000313" key="7">
    <source>
        <dbReference type="Proteomes" id="UP000286287"/>
    </source>
</evidence>
<keyword evidence="2" id="KW-0233">DNA recombination</keyword>
<name>A0A418UZC0_9DEIO</name>
<dbReference type="InterPro" id="IPR011010">
    <property type="entry name" value="DNA_brk_join_enz"/>
</dbReference>
<dbReference type="InterPro" id="IPR002104">
    <property type="entry name" value="Integrase_catalytic"/>
</dbReference>
<dbReference type="Pfam" id="PF00589">
    <property type="entry name" value="Phage_integrase"/>
    <property type="match status" value="1"/>
</dbReference>
<dbReference type="Gene3D" id="1.10.443.10">
    <property type="entry name" value="Intergrase catalytic core"/>
    <property type="match status" value="1"/>
</dbReference>
<sequence>MLSLDRLHAMHVRHLRAMRRSESTLTFYRAATRKLGLWMAETGRSDLTALTRADITEFQLWLREGGLAPGGEHAVLRGVRGLLRFGVEEELLRGDVFRKVKLPRLPDDPPPAAQPHEVAELLRVAREGPHPLRDRAMVMLAYDTGLRASELVALTVDDVDLTRGLVTVQRGKGGKTRTVPFGVRAGQAVNRYMGRERRPIREDVNTLFLGHVGMPMTPGGLTQLLERLATAAGLPRANVAPHALRRGFAVEVLRRGTDVFALQQMLGHSTLEMSRRYCRYLPEDLQRQHVTASPGDHL</sequence>
<keyword evidence="1 3" id="KW-0238">DNA-binding</keyword>
<dbReference type="InterPro" id="IPR050090">
    <property type="entry name" value="Tyrosine_recombinase_XerCD"/>
</dbReference>
<dbReference type="InterPro" id="IPR044068">
    <property type="entry name" value="CB"/>
</dbReference>
<dbReference type="OrthoDB" id="9785687at2"/>
<dbReference type="AlphaFoldDB" id="A0A418UZC0"/>
<evidence type="ECO:0000256" key="2">
    <source>
        <dbReference type="ARBA" id="ARBA00023172"/>
    </source>
</evidence>
<gene>
    <name evidence="6" type="ORF">D3875_21160</name>
</gene>
<dbReference type="SUPFAM" id="SSF56349">
    <property type="entry name" value="DNA breaking-rejoining enzymes"/>
    <property type="match status" value="1"/>
</dbReference>
<dbReference type="GO" id="GO:0015074">
    <property type="term" value="P:DNA integration"/>
    <property type="evidence" value="ECO:0007669"/>
    <property type="project" value="InterPro"/>
</dbReference>
<evidence type="ECO:0000256" key="3">
    <source>
        <dbReference type="PROSITE-ProRule" id="PRU01248"/>
    </source>
</evidence>
<keyword evidence="7" id="KW-1185">Reference proteome</keyword>
<dbReference type="InterPro" id="IPR010998">
    <property type="entry name" value="Integrase_recombinase_N"/>
</dbReference>
<proteinExistence type="predicted"/>
<dbReference type="Gene3D" id="1.10.150.130">
    <property type="match status" value="1"/>
</dbReference>